<sequence length="81" mass="9275">MGYLDGSLCTFLLKFIFGNDLVPNPRLQEMAHADRILLTLPRMPLSPRNVWLKLLIALQLAMLGLPLKFHFLIVQRLESSD</sequence>
<gene>
    <name evidence="1" type="ORF">Patl1_12105</name>
</gene>
<evidence type="ECO:0000313" key="1">
    <source>
        <dbReference type="EMBL" id="KAJ0082906.1"/>
    </source>
</evidence>
<organism evidence="1 2">
    <name type="scientific">Pistacia atlantica</name>
    <dbReference type="NCBI Taxonomy" id="434234"/>
    <lineage>
        <taxon>Eukaryota</taxon>
        <taxon>Viridiplantae</taxon>
        <taxon>Streptophyta</taxon>
        <taxon>Embryophyta</taxon>
        <taxon>Tracheophyta</taxon>
        <taxon>Spermatophyta</taxon>
        <taxon>Magnoliopsida</taxon>
        <taxon>eudicotyledons</taxon>
        <taxon>Gunneridae</taxon>
        <taxon>Pentapetalae</taxon>
        <taxon>rosids</taxon>
        <taxon>malvids</taxon>
        <taxon>Sapindales</taxon>
        <taxon>Anacardiaceae</taxon>
        <taxon>Pistacia</taxon>
    </lineage>
</organism>
<proteinExistence type="predicted"/>
<dbReference type="EMBL" id="CM047908">
    <property type="protein sequence ID" value="KAJ0082906.1"/>
    <property type="molecule type" value="Genomic_DNA"/>
</dbReference>
<protein>
    <submittedName>
        <fullName evidence="1">Uncharacterized protein</fullName>
    </submittedName>
</protein>
<comment type="caution">
    <text evidence="1">The sequence shown here is derived from an EMBL/GenBank/DDBJ whole genome shotgun (WGS) entry which is preliminary data.</text>
</comment>
<reference evidence="2" key="1">
    <citation type="journal article" date="2023" name="G3 (Bethesda)">
        <title>Genome assembly and association tests identify interacting loci associated with vigor, precocity, and sex in interspecific pistachio rootstocks.</title>
        <authorList>
            <person name="Palmer W."/>
            <person name="Jacygrad E."/>
            <person name="Sagayaradj S."/>
            <person name="Cavanaugh K."/>
            <person name="Han R."/>
            <person name="Bertier L."/>
            <person name="Beede B."/>
            <person name="Kafkas S."/>
            <person name="Golino D."/>
            <person name="Preece J."/>
            <person name="Michelmore R."/>
        </authorList>
    </citation>
    <scope>NUCLEOTIDE SEQUENCE [LARGE SCALE GENOMIC DNA]</scope>
</reference>
<dbReference type="Proteomes" id="UP001164250">
    <property type="component" value="Chromosome 12"/>
</dbReference>
<accession>A0ACC1AB03</accession>
<name>A0ACC1AB03_9ROSI</name>
<evidence type="ECO:0000313" key="2">
    <source>
        <dbReference type="Proteomes" id="UP001164250"/>
    </source>
</evidence>
<keyword evidence="2" id="KW-1185">Reference proteome</keyword>